<dbReference type="Proteomes" id="UP001500274">
    <property type="component" value="Unassembled WGS sequence"/>
</dbReference>
<name>A0ABN3P6J8_9MICO</name>
<organism evidence="1 2">
    <name type="scientific">Microbacterium binotii</name>
    <dbReference type="NCBI Taxonomy" id="462710"/>
    <lineage>
        <taxon>Bacteria</taxon>
        <taxon>Bacillati</taxon>
        <taxon>Actinomycetota</taxon>
        <taxon>Actinomycetes</taxon>
        <taxon>Micrococcales</taxon>
        <taxon>Microbacteriaceae</taxon>
        <taxon>Microbacterium</taxon>
    </lineage>
</organism>
<reference evidence="1 2" key="1">
    <citation type="journal article" date="2019" name="Int. J. Syst. Evol. Microbiol.">
        <title>The Global Catalogue of Microorganisms (GCM) 10K type strain sequencing project: providing services to taxonomists for standard genome sequencing and annotation.</title>
        <authorList>
            <consortium name="The Broad Institute Genomics Platform"/>
            <consortium name="The Broad Institute Genome Sequencing Center for Infectious Disease"/>
            <person name="Wu L."/>
            <person name="Ma J."/>
        </authorList>
    </citation>
    <scope>NUCLEOTIDE SEQUENCE [LARGE SCALE GENOMIC DNA]</scope>
    <source>
        <strain evidence="1 2">JCM 16365</strain>
    </source>
</reference>
<accession>A0ABN3P6J8</accession>
<dbReference type="EMBL" id="BAAARI010000003">
    <property type="protein sequence ID" value="GAA2570456.1"/>
    <property type="molecule type" value="Genomic_DNA"/>
</dbReference>
<gene>
    <name evidence="1" type="ORF">GCM10009862_06560</name>
</gene>
<keyword evidence="2" id="KW-1185">Reference proteome</keyword>
<evidence type="ECO:0000313" key="2">
    <source>
        <dbReference type="Proteomes" id="UP001500274"/>
    </source>
</evidence>
<sequence>MRTPERLRRAATTERIENIVQVFRASFPEVPAEVVAGHLRGERMLSLTRLARRIIDLHAADYDRAVAALIAGQPVTVAGVRADDFDADAVAEAIERQVAPRSAVMLGRIVSHLANDQAVPRL</sequence>
<comment type="caution">
    <text evidence="1">The sequence shown here is derived from an EMBL/GenBank/DDBJ whole genome shotgun (WGS) entry which is preliminary data.</text>
</comment>
<evidence type="ECO:0000313" key="1">
    <source>
        <dbReference type="EMBL" id="GAA2570456.1"/>
    </source>
</evidence>
<protein>
    <submittedName>
        <fullName evidence="1">Uncharacterized protein</fullName>
    </submittedName>
</protein>
<proteinExistence type="predicted"/>
<dbReference type="RefSeq" id="WP_344226856.1">
    <property type="nucleotide sequence ID" value="NZ_BAAARI010000003.1"/>
</dbReference>